<keyword evidence="2" id="KW-0472">Membrane</keyword>
<proteinExistence type="predicted"/>
<feature type="region of interest" description="Disordered" evidence="1">
    <location>
        <begin position="332"/>
        <end position="352"/>
    </location>
</feature>
<evidence type="ECO:0000313" key="4">
    <source>
        <dbReference type="EMBL" id="KAF7362671.1"/>
    </source>
</evidence>
<keyword evidence="2" id="KW-1133">Transmembrane helix</keyword>
<evidence type="ECO:0000256" key="1">
    <source>
        <dbReference type="SAM" id="MobiDB-lite"/>
    </source>
</evidence>
<dbReference type="PANTHER" id="PTHR40465">
    <property type="entry name" value="CHROMOSOME 1, WHOLE GENOME SHOTGUN SEQUENCE"/>
    <property type="match status" value="1"/>
</dbReference>
<keyword evidence="2" id="KW-0812">Transmembrane</keyword>
<evidence type="ECO:0000259" key="3">
    <source>
        <dbReference type="Pfam" id="PF20152"/>
    </source>
</evidence>
<feature type="transmembrane region" description="Helical" evidence="2">
    <location>
        <begin position="144"/>
        <end position="168"/>
    </location>
</feature>
<dbReference type="AlphaFoldDB" id="A0A8H6YPY5"/>
<keyword evidence="5" id="KW-1185">Reference proteome</keyword>
<dbReference type="Proteomes" id="UP000620124">
    <property type="component" value="Unassembled WGS sequence"/>
</dbReference>
<feature type="transmembrane region" description="Helical" evidence="2">
    <location>
        <begin position="115"/>
        <end position="132"/>
    </location>
</feature>
<evidence type="ECO:0000256" key="2">
    <source>
        <dbReference type="SAM" id="Phobius"/>
    </source>
</evidence>
<sequence>MSDSDESQNEAQFGMTGGFQFVAYTLDVALWGAAMVSVPTPTNTKSRFIILAMHSHSFFNISTDMQRKTLWGFVLLSVFWATNHILLYAVQNYKDLILLFGNYEAQNVIINEDNVMLGSVFVVAFTAQMFYASRIWMLTRPRWVFVAPVIFLATLQFAAGIAQTILVAREHLFSKLLATAPVSSTQSGGALACDLTITFILSYILRRSRTGNRRTDSVLEKMSIYAINRGAMTSLWALLQLIFFVAMPGSFVFMLFILPSCQLYVISVCGMLMSRESLLEELRGQNGIVSTLDVTGAHNEETRRNFSGNSVTGAVHVTTSIVRWIDQIPGDQESGTAVNAEKNTSSSTITEP</sequence>
<feature type="compositionally biased region" description="Polar residues" evidence="1">
    <location>
        <begin position="333"/>
        <end position="352"/>
    </location>
</feature>
<feature type="transmembrane region" description="Helical" evidence="2">
    <location>
        <begin position="251"/>
        <end position="273"/>
    </location>
</feature>
<feature type="transmembrane region" description="Helical" evidence="2">
    <location>
        <begin position="188"/>
        <end position="205"/>
    </location>
</feature>
<dbReference type="OrthoDB" id="3053610at2759"/>
<accession>A0A8H6YPY5</accession>
<evidence type="ECO:0000313" key="5">
    <source>
        <dbReference type="Proteomes" id="UP000620124"/>
    </source>
</evidence>
<dbReference type="PANTHER" id="PTHR40465:SF1">
    <property type="entry name" value="DUF6534 DOMAIN-CONTAINING PROTEIN"/>
    <property type="match status" value="1"/>
</dbReference>
<organism evidence="4 5">
    <name type="scientific">Mycena venus</name>
    <dbReference type="NCBI Taxonomy" id="2733690"/>
    <lineage>
        <taxon>Eukaryota</taxon>
        <taxon>Fungi</taxon>
        <taxon>Dikarya</taxon>
        <taxon>Basidiomycota</taxon>
        <taxon>Agaricomycotina</taxon>
        <taxon>Agaricomycetes</taxon>
        <taxon>Agaricomycetidae</taxon>
        <taxon>Agaricales</taxon>
        <taxon>Marasmiineae</taxon>
        <taxon>Mycenaceae</taxon>
        <taxon>Mycena</taxon>
    </lineage>
</organism>
<gene>
    <name evidence="4" type="ORF">MVEN_00616400</name>
</gene>
<dbReference type="Pfam" id="PF20152">
    <property type="entry name" value="DUF6534"/>
    <property type="match status" value="1"/>
</dbReference>
<dbReference type="EMBL" id="JACAZI010000004">
    <property type="protein sequence ID" value="KAF7362671.1"/>
    <property type="molecule type" value="Genomic_DNA"/>
</dbReference>
<feature type="transmembrane region" description="Helical" evidence="2">
    <location>
        <begin position="226"/>
        <end position="245"/>
    </location>
</feature>
<comment type="caution">
    <text evidence="4">The sequence shown here is derived from an EMBL/GenBank/DDBJ whole genome shotgun (WGS) entry which is preliminary data.</text>
</comment>
<name>A0A8H6YPY5_9AGAR</name>
<reference evidence="4" key="1">
    <citation type="submission" date="2020-05" db="EMBL/GenBank/DDBJ databases">
        <title>Mycena genomes resolve the evolution of fungal bioluminescence.</title>
        <authorList>
            <person name="Tsai I.J."/>
        </authorList>
    </citation>
    <scope>NUCLEOTIDE SEQUENCE</scope>
    <source>
        <strain evidence="4">CCC161011</strain>
    </source>
</reference>
<dbReference type="InterPro" id="IPR045339">
    <property type="entry name" value="DUF6534"/>
</dbReference>
<protein>
    <recommendedName>
        <fullName evidence="3">DUF6534 domain-containing protein</fullName>
    </recommendedName>
</protein>
<feature type="domain" description="DUF6534" evidence="3">
    <location>
        <begin position="190"/>
        <end position="277"/>
    </location>
</feature>
<feature type="transmembrane region" description="Helical" evidence="2">
    <location>
        <begin position="70"/>
        <end position="90"/>
    </location>
</feature>